<keyword evidence="2" id="KW-0238">DNA-binding</keyword>
<name>A0ABU4SAH1_9GAMM</name>
<evidence type="ECO:0000256" key="2">
    <source>
        <dbReference type="ARBA" id="ARBA00023125"/>
    </source>
</evidence>
<dbReference type="Proteomes" id="UP001271890">
    <property type="component" value="Unassembled WGS sequence"/>
</dbReference>
<dbReference type="Gene3D" id="1.10.357.10">
    <property type="entry name" value="Tetracycline Repressor, domain 2"/>
    <property type="match status" value="1"/>
</dbReference>
<dbReference type="RefSeq" id="WP_319930217.1">
    <property type="nucleotide sequence ID" value="NZ_VCDN01000041.1"/>
</dbReference>
<protein>
    <submittedName>
        <fullName evidence="6">TetR/AcrR family transcriptional regulator</fullName>
    </submittedName>
</protein>
<keyword evidence="1" id="KW-0805">Transcription regulation</keyword>
<evidence type="ECO:0000313" key="7">
    <source>
        <dbReference type="Proteomes" id="UP001271890"/>
    </source>
</evidence>
<evidence type="ECO:0000256" key="3">
    <source>
        <dbReference type="ARBA" id="ARBA00023163"/>
    </source>
</evidence>
<feature type="domain" description="Tetracyclin repressor-like C-terminal" evidence="5">
    <location>
        <begin position="91"/>
        <end position="176"/>
    </location>
</feature>
<comment type="caution">
    <text evidence="6">The sequence shown here is derived from an EMBL/GenBank/DDBJ whole genome shotgun (WGS) entry which is preliminary data.</text>
</comment>
<sequence length="204" mass="22292">MMTLRGRPPRFNRDIALQQAMTLFWDKGYEGTQLVDLTATMEINPPSFYAAFGSKKKAFYAAVELYIKTVGTKTMNRLNETGSLQENMRGMLESSVEVATSSHSGGCLLILGIMNNQIENEDVYLYLKAVRKNTLALVQTRLEKGIANGEISADIDAGKLAAYFLGIMQAISLQARDGASKDELMSLIPPAMAAITPQNNCAAL</sequence>
<dbReference type="Pfam" id="PF00440">
    <property type="entry name" value="TetR_N"/>
    <property type="match status" value="1"/>
</dbReference>
<dbReference type="EMBL" id="VCDN01000041">
    <property type="protein sequence ID" value="MDX7987798.1"/>
    <property type="molecule type" value="Genomic_DNA"/>
</dbReference>
<keyword evidence="7" id="KW-1185">Reference proteome</keyword>
<dbReference type="SUPFAM" id="SSF46689">
    <property type="entry name" value="Homeodomain-like"/>
    <property type="match status" value="1"/>
</dbReference>
<keyword evidence="3" id="KW-0804">Transcription</keyword>
<feature type="domain" description="HTH tetR-type" evidence="4">
    <location>
        <begin position="17"/>
        <end position="56"/>
    </location>
</feature>
<dbReference type="InterPro" id="IPR009057">
    <property type="entry name" value="Homeodomain-like_sf"/>
</dbReference>
<accession>A0ABU4SAH1</accession>
<gene>
    <name evidence="6" type="ORF">FE392_10720</name>
</gene>
<proteinExistence type="predicted"/>
<evidence type="ECO:0000256" key="1">
    <source>
        <dbReference type="ARBA" id="ARBA00023015"/>
    </source>
</evidence>
<dbReference type="PANTHER" id="PTHR47506:SF1">
    <property type="entry name" value="HTH-TYPE TRANSCRIPTIONAL REGULATOR YJDC"/>
    <property type="match status" value="1"/>
</dbReference>
<dbReference type="InterPro" id="IPR036271">
    <property type="entry name" value="Tet_transcr_reg_TetR-rel_C_sf"/>
</dbReference>
<dbReference type="InterPro" id="IPR011075">
    <property type="entry name" value="TetR_C"/>
</dbReference>
<reference evidence="7" key="1">
    <citation type="journal article" date="2024" name="Toxins">
        <title>Genome Sequence Analysis of Native Xenorhabdus Strains Isolated from Entomopathogenic Nematodes in Argentina.</title>
        <authorList>
            <person name="Palma L."/>
            <person name="Frizzo L."/>
            <person name="Kaiser S."/>
            <person name="Berry C."/>
            <person name="Caballero P."/>
            <person name="Bode H.B."/>
            <person name="Del Valle E.E."/>
        </authorList>
    </citation>
    <scope>NUCLEOTIDE SEQUENCE [LARGE SCALE GENOMIC DNA]</scope>
    <source>
        <strain evidence="7">12</strain>
    </source>
</reference>
<evidence type="ECO:0000313" key="6">
    <source>
        <dbReference type="EMBL" id="MDX7987798.1"/>
    </source>
</evidence>
<organism evidence="6 7">
    <name type="scientific">Xenorhabdus santafensis</name>
    <dbReference type="NCBI Taxonomy" id="2582833"/>
    <lineage>
        <taxon>Bacteria</taxon>
        <taxon>Pseudomonadati</taxon>
        <taxon>Pseudomonadota</taxon>
        <taxon>Gammaproteobacteria</taxon>
        <taxon>Enterobacterales</taxon>
        <taxon>Morganellaceae</taxon>
        <taxon>Xenorhabdus</taxon>
    </lineage>
</organism>
<dbReference type="Gene3D" id="1.10.10.60">
    <property type="entry name" value="Homeodomain-like"/>
    <property type="match status" value="1"/>
</dbReference>
<evidence type="ECO:0000259" key="5">
    <source>
        <dbReference type="Pfam" id="PF16925"/>
    </source>
</evidence>
<dbReference type="InterPro" id="IPR001647">
    <property type="entry name" value="HTH_TetR"/>
</dbReference>
<dbReference type="Pfam" id="PF16925">
    <property type="entry name" value="TetR_C_13"/>
    <property type="match status" value="1"/>
</dbReference>
<dbReference type="PANTHER" id="PTHR47506">
    <property type="entry name" value="TRANSCRIPTIONAL REGULATORY PROTEIN"/>
    <property type="match status" value="1"/>
</dbReference>
<dbReference type="SUPFAM" id="SSF48498">
    <property type="entry name" value="Tetracyclin repressor-like, C-terminal domain"/>
    <property type="match status" value="1"/>
</dbReference>
<evidence type="ECO:0000259" key="4">
    <source>
        <dbReference type="Pfam" id="PF00440"/>
    </source>
</evidence>